<evidence type="ECO:0000256" key="6">
    <source>
        <dbReference type="ARBA" id="ARBA00022840"/>
    </source>
</evidence>
<evidence type="ECO:0000256" key="5">
    <source>
        <dbReference type="ARBA" id="ARBA00022741"/>
    </source>
</evidence>
<keyword evidence="3" id="KW-1003">Cell membrane</keyword>
<keyword evidence="8" id="KW-0472">Membrane</keyword>
<dbReference type="InterPro" id="IPR018076">
    <property type="entry name" value="T2SS_GspF_dom"/>
</dbReference>
<dbReference type="EMBL" id="JBHPBY010000399">
    <property type="protein sequence ID" value="MFC1852981.1"/>
    <property type="molecule type" value="Genomic_DNA"/>
</dbReference>
<dbReference type="InterPro" id="IPR001482">
    <property type="entry name" value="T2SS/T4SS_dom"/>
</dbReference>
<evidence type="ECO:0000256" key="2">
    <source>
        <dbReference type="ARBA" id="ARBA00006611"/>
    </source>
</evidence>
<evidence type="ECO:0000256" key="7">
    <source>
        <dbReference type="ARBA" id="ARBA00022989"/>
    </source>
</evidence>
<dbReference type="Gene3D" id="3.30.450.90">
    <property type="match status" value="1"/>
</dbReference>
<evidence type="ECO:0000259" key="9">
    <source>
        <dbReference type="Pfam" id="PF00437"/>
    </source>
</evidence>
<evidence type="ECO:0000256" key="3">
    <source>
        <dbReference type="ARBA" id="ARBA00022475"/>
    </source>
</evidence>
<dbReference type="Proteomes" id="UP001594351">
    <property type="component" value="Unassembled WGS sequence"/>
</dbReference>
<dbReference type="SUPFAM" id="SSF52540">
    <property type="entry name" value="P-loop containing nucleoside triphosphate hydrolases"/>
    <property type="match status" value="1"/>
</dbReference>
<proteinExistence type="inferred from homology"/>
<keyword evidence="7" id="KW-1133">Transmembrane helix</keyword>
<dbReference type="Pfam" id="PF00437">
    <property type="entry name" value="T2SSE"/>
    <property type="match status" value="1"/>
</dbReference>
<sequence>MKKEENQEIIAGLFARTGRLLSNGVPLISALEVIAVESDDQPEFQKILWRMCRLLEIGKTFSDSMKGISLFTDSLMVAISAGETQGVLDETLLKLSQSVAAGDFPIGELPDLESLEQDLSAEMTETIPNLVDKFILKAFQAGASDLHIDPERDGSRIRFRIDGLLHTQPDRLSKMQHNAVVSRIKIMAALDPAERKLPQDGRIITAVKRDDKDDQKCDIDLRVACCPYVHGEKIVIRFLDQSKFPTSLEAVITGEKLLTLRKWLQKGYGLILVTGPTGSGKTTTLYLMLQEIAAREGVNVLTVEDPVEFLLTGTNQMQIQPSVGLTFSTALHSMLRQDPDVICVGEIREPEIAKMISKIALVGHLVLSQLHTHDSISTIDLLTEVDIPAYVLRQILIGIVSQRLVRKLCKHCKQPLTKEEQNSLPTSYQSLPTAPYKAVGCDTCAHIGYKGRLAIYEVFEPDNSFWKALTDGESRTALKKMLANKGITLLDHGLQLVAQGLTSVAEIERALVLS</sequence>
<keyword evidence="6" id="KW-0067">ATP-binding</keyword>
<evidence type="ECO:0000259" key="10">
    <source>
        <dbReference type="Pfam" id="PF00482"/>
    </source>
</evidence>
<feature type="domain" description="Bacterial type II secretion system protein E" evidence="9">
    <location>
        <begin position="124"/>
        <end position="509"/>
    </location>
</feature>
<dbReference type="PANTHER" id="PTHR30258:SF2">
    <property type="entry name" value="COMG OPERON PROTEIN 1"/>
    <property type="match status" value="1"/>
</dbReference>
<dbReference type="InterPro" id="IPR042094">
    <property type="entry name" value="T2SS_GspF_sf"/>
</dbReference>
<dbReference type="Gene3D" id="3.40.50.300">
    <property type="entry name" value="P-loop containing nucleotide triphosphate hydrolases"/>
    <property type="match status" value="1"/>
</dbReference>
<dbReference type="Pfam" id="PF00482">
    <property type="entry name" value="T2SSF"/>
    <property type="match status" value="1"/>
</dbReference>
<keyword evidence="4" id="KW-0812">Transmembrane</keyword>
<evidence type="ECO:0000256" key="4">
    <source>
        <dbReference type="ARBA" id="ARBA00022692"/>
    </source>
</evidence>
<dbReference type="InterPro" id="IPR027417">
    <property type="entry name" value="P-loop_NTPase"/>
</dbReference>
<gene>
    <name evidence="11" type="ORF">ACFL27_22510</name>
</gene>
<reference evidence="11 12" key="1">
    <citation type="submission" date="2024-09" db="EMBL/GenBank/DDBJ databases">
        <title>Laminarin stimulates single cell rates of sulfate reduction while oxygen inhibits transcriptomic activity in coastal marine sediment.</title>
        <authorList>
            <person name="Lindsay M."/>
            <person name="Orcutt B."/>
            <person name="Emerson D."/>
            <person name="Stepanauskas R."/>
            <person name="D'Angelo T."/>
        </authorList>
    </citation>
    <scope>NUCLEOTIDE SEQUENCE [LARGE SCALE GENOMIC DNA]</scope>
    <source>
        <strain evidence="11">SAG AM-311-K15</strain>
    </source>
</reference>
<keyword evidence="5" id="KW-0547">Nucleotide-binding</keyword>
<comment type="subcellular location">
    <subcellularLocation>
        <location evidence="1">Cell membrane</location>
        <topology evidence="1">Multi-pass membrane protein</topology>
    </subcellularLocation>
</comment>
<dbReference type="PANTHER" id="PTHR30258">
    <property type="entry name" value="TYPE II SECRETION SYSTEM PROTEIN GSPE-RELATED"/>
    <property type="match status" value="1"/>
</dbReference>
<evidence type="ECO:0000313" key="12">
    <source>
        <dbReference type="Proteomes" id="UP001594351"/>
    </source>
</evidence>
<dbReference type="Gene3D" id="1.20.81.30">
    <property type="entry name" value="Type II secretion system (T2SS), domain F"/>
    <property type="match status" value="1"/>
</dbReference>
<evidence type="ECO:0000313" key="11">
    <source>
        <dbReference type="EMBL" id="MFC1852981.1"/>
    </source>
</evidence>
<comment type="caution">
    <text evidence="11">The sequence shown here is derived from an EMBL/GenBank/DDBJ whole genome shotgun (WGS) entry which is preliminary data.</text>
</comment>
<accession>A0ABV6Z3F4</accession>
<comment type="similarity">
    <text evidence="2">Belongs to the GSP E family.</text>
</comment>
<dbReference type="CDD" id="cd01129">
    <property type="entry name" value="PulE-GspE-like"/>
    <property type="match status" value="1"/>
</dbReference>
<organism evidence="11 12">
    <name type="scientific">candidate division CSSED10-310 bacterium</name>
    <dbReference type="NCBI Taxonomy" id="2855610"/>
    <lineage>
        <taxon>Bacteria</taxon>
        <taxon>Bacteria division CSSED10-310</taxon>
    </lineage>
</organism>
<feature type="domain" description="Type II secretion system protein GspF" evidence="10">
    <location>
        <begin position="18"/>
        <end position="98"/>
    </location>
</feature>
<evidence type="ECO:0000256" key="8">
    <source>
        <dbReference type="ARBA" id="ARBA00023136"/>
    </source>
</evidence>
<protein>
    <submittedName>
        <fullName evidence="11">ATPase, T2SS/T4P/T4SS family</fullName>
    </submittedName>
</protein>
<keyword evidence="12" id="KW-1185">Reference proteome</keyword>
<name>A0ABV6Z3F4_UNCC1</name>
<evidence type="ECO:0000256" key="1">
    <source>
        <dbReference type="ARBA" id="ARBA00004651"/>
    </source>
</evidence>